<gene>
    <name evidence="1" type="ORF">HPTL_1665</name>
</gene>
<sequence length="250" mass="27820">MKSSRQSQIGLDRIVRLKWLDYAAGLVLAGMHTPAVKTALCSELQSAFQSANTAARGSLDKTVTILMRIWVRPPLELRPLQQDGLKFLVKLPRECHVAVHWGMIMAVYPFWGAVAANVGRLLRLQGAVTVSQVQRRLREQYGERETVSRAAQRLLRSFVDWGVLVETDEQGLYRPASSVAIDQAALIAWLTEAYLRAQATTGQALSVVMGSPSFFPFSFASVSAAHLADRSSRLHYFRHGLDEALIMLQE</sequence>
<dbReference type="OrthoDB" id="8454348at2"/>
<dbReference type="EMBL" id="AP018558">
    <property type="protein sequence ID" value="BBD77925.1"/>
    <property type="molecule type" value="Genomic_DNA"/>
</dbReference>
<protein>
    <submittedName>
        <fullName evidence="1">Uncharacterized protein</fullName>
    </submittedName>
</protein>
<dbReference type="Proteomes" id="UP000262004">
    <property type="component" value="Chromosome"/>
</dbReference>
<reference evidence="1 2" key="1">
    <citation type="submission" date="2018-04" db="EMBL/GenBank/DDBJ databases">
        <title>Complete genome sequence of Hydrogenophilus thermoluteolus TH-1.</title>
        <authorList>
            <person name="Arai H."/>
        </authorList>
    </citation>
    <scope>NUCLEOTIDE SEQUENCE [LARGE SCALE GENOMIC DNA]</scope>
    <source>
        <strain evidence="1 2">TH-1</strain>
    </source>
</reference>
<evidence type="ECO:0000313" key="1">
    <source>
        <dbReference type="EMBL" id="BBD77925.1"/>
    </source>
</evidence>
<organism evidence="1 2">
    <name type="scientific">Hydrogenophilus thermoluteolus</name>
    <name type="common">Pseudomonas hydrogenothermophila</name>
    <dbReference type="NCBI Taxonomy" id="297"/>
    <lineage>
        <taxon>Bacteria</taxon>
        <taxon>Pseudomonadati</taxon>
        <taxon>Pseudomonadota</taxon>
        <taxon>Hydrogenophilia</taxon>
        <taxon>Hydrogenophilales</taxon>
        <taxon>Hydrogenophilaceae</taxon>
        <taxon>Hydrogenophilus</taxon>
    </lineage>
</organism>
<proteinExistence type="predicted"/>
<evidence type="ECO:0000313" key="2">
    <source>
        <dbReference type="Proteomes" id="UP000262004"/>
    </source>
</evidence>
<name>A0A2Z6E089_HYDTE</name>
<keyword evidence="2" id="KW-1185">Reference proteome</keyword>
<accession>A0A2Z6E089</accession>
<dbReference type="AlphaFoldDB" id="A0A2Z6E089"/>
<dbReference type="KEGG" id="htl:HPTL_1665"/>